<dbReference type="EMBL" id="CAAALY010248492">
    <property type="protein sequence ID" value="VEL34830.1"/>
    <property type="molecule type" value="Genomic_DNA"/>
</dbReference>
<name>A0A448XEL4_9PLAT</name>
<dbReference type="AlphaFoldDB" id="A0A448XEL4"/>
<organism evidence="1 2">
    <name type="scientific">Protopolystoma xenopodis</name>
    <dbReference type="NCBI Taxonomy" id="117903"/>
    <lineage>
        <taxon>Eukaryota</taxon>
        <taxon>Metazoa</taxon>
        <taxon>Spiralia</taxon>
        <taxon>Lophotrochozoa</taxon>
        <taxon>Platyhelminthes</taxon>
        <taxon>Monogenea</taxon>
        <taxon>Polyopisthocotylea</taxon>
        <taxon>Polystomatidea</taxon>
        <taxon>Polystomatidae</taxon>
        <taxon>Protopolystoma</taxon>
    </lineage>
</organism>
<reference evidence="1" key="1">
    <citation type="submission" date="2018-11" db="EMBL/GenBank/DDBJ databases">
        <authorList>
            <consortium name="Pathogen Informatics"/>
        </authorList>
    </citation>
    <scope>NUCLEOTIDE SEQUENCE</scope>
</reference>
<sequence>MVSFSDDVYHMTAEGSTKIYRSRRALVLKYGVPLLLVDLGELREQKQNKDIPLRAKPIRLRKENQAVVERILTTSHNPENITCDNQHIQGYSNDWPLKNELRNTDNRCSIPICLAQFLSKSDYKPVSLELPSTCMLMRTEESNTDEENCNTHKFQIRSDLPSSQFCAFCQVKMTSEPSESCFCSICCQLSKQEDWSMSCSQQKIPVYGRDSQRCYQKQQSIHYDQSAQQHILIGPRSDCANSAGLKPDGGFSSDESSVNRAKLAVTVGGKEFKRETKLTPQLYTSMSQAQDLFTSKQRVFTKPLVHAPMIRGLYPFSEHSYHTSTVEDGVLVSCHDPDLPSSASFADVVCQACAKAGTVMLQTDQAKGLVNSYDLEMDDWSSIAESIKTGATRRPTAAIWQGDRTNVSQEASLHSSLEAGVFTLWPQMIRDCEFGPICKSLPGAELYSSMFIDYDSLEPNVFTFLQFYN</sequence>
<accession>A0A448XEL4</accession>
<evidence type="ECO:0000313" key="2">
    <source>
        <dbReference type="Proteomes" id="UP000784294"/>
    </source>
</evidence>
<gene>
    <name evidence="1" type="ORF">PXEA_LOCUS28270</name>
</gene>
<protein>
    <submittedName>
        <fullName evidence="1">Uncharacterized protein</fullName>
    </submittedName>
</protein>
<evidence type="ECO:0000313" key="1">
    <source>
        <dbReference type="EMBL" id="VEL34830.1"/>
    </source>
</evidence>
<keyword evidence="2" id="KW-1185">Reference proteome</keyword>
<comment type="caution">
    <text evidence="1">The sequence shown here is derived from an EMBL/GenBank/DDBJ whole genome shotgun (WGS) entry which is preliminary data.</text>
</comment>
<dbReference type="Proteomes" id="UP000784294">
    <property type="component" value="Unassembled WGS sequence"/>
</dbReference>
<proteinExistence type="predicted"/>